<feature type="non-terminal residue" evidence="2">
    <location>
        <position position="1"/>
    </location>
</feature>
<dbReference type="EMBL" id="JABANM010021511">
    <property type="protein sequence ID" value="KAF4721120.1"/>
    <property type="molecule type" value="Genomic_DNA"/>
</dbReference>
<evidence type="ECO:0000313" key="3">
    <source>
        <dbReference type="Proteomes" id="UP000574390"/>
    </source>
</evidence>
<keyword evidence="1" id="KW-0812">Transmembrane</keyword>
<accession>A0A7J6RMZ1</accession>
<dbReference type="Proteomes" id="UP000574390">
    <property type="component" value="Unassembled WGS sequence"/>
</dbReference>
<feature type="non-terminal residue" evidence="2">
    <location>
        <position position="152"/>
    </location>
</feature>
<feature type="transmembrane region" description="Helical" evidence="1">
    <location>
        <begin position="58"/>
        <end position="76"/>
    </location>
</feature>
<evidence type="ECO:0000256" key="1">
    <source>
        <dbReference type="SAM" id="Phobius"/>
    </source>
</evidence>
<protein>
    <submittedName>
        <fullName evidence="2">Uncharacterized protein</fullName>
    </submittedName>
</protein>
<comment type="caution">
    <text evidence="2">The sequence shown here is derived from an EMBL/GenBank/DDBJ whole genome shotgun (WGS) entry which is preliminary data.</text>
</comment>
<sequence>RPQCSDNRIHMEQTTLSDGAGRNNVDEMQGVETAPLDELSVDEYEARKKMIITFMRKAFTVIIFICFLLTYNLLVLSESTYSYTTLKRHLISKFEHPPSVVDLDTGAALAAPSLDKVQSIAIFWEYIADVLLDALFVEDAIPTTIYAAIAGG</sequence>
<reference evidence="2 3" key="1">
    <citation type="submission" date="2020-04" db="EMBL/GenBank/DDBJ databases">
        <title>Perkinsus olseni comparative genomics.</title>
        <authorList>
            <person name="Bogema D.R."/>
        </authorList>
    </citation>
    <scope>NUCLEOTIDE SEQUENCE [LARGE SCALE GENOMIC DNA]</scope>
    <source>
        <strain evidence="2">ATCC PRA-205</strain>
    </source>
</reference>
<keyword evidence="1" id="KW-0472">Membrane</keyword>
<dbReference type="AlphaFoldDB" id="A0A7J6RMZ1"/>
<gene>
    <name evidence="2" type="ORF">FOZ62_015255</name>
</gene>
<name>A0A7J6RMZ1_PEROL</name>
<proteinExistence type="predicted"/>
<evidence type="ECO:0000313" key="2">
    <source>
        <dbReference type="EMBL" id="KAF4721120.1"/>
    </source>
</evidence>
<keyword evidence="1" id="KW-1133">Transmembrane helix</keyword>
<organism evidence="2 3">
    <name type="scientific">Perkinsus olseni</name>
    <name type="common">Perkinsus atlanticus</name>
    <dbReference type="NCBI Taxonomy" id="32597"/>
    <lineage>
        <taxon>Eukaryota</taxon>
        <taxon>Sar</taxon>
        <taxon>Alveolata</taxon>
        <taxon>Perkinsozoa</taxon>
        <taxon>Perkinsea</taxon>
        <taxon>Perkinsida</taxon>
        <taxon>Perkinsidae</taxon>
        <taxon>Perkinsus</taxon>
    </lineage>
</organism>